<gene>
    <name evidence="1" type="ORF">NDU88_009777</name>
</gene>
<proteinExistence type="predicted"/>
<accession>A0AAV7PWS4</accession>
<organism evidence="1 2">
    <name type="scientific">Pleurodeles waltl</name>
    <name type="common">Iberian ribbed newt</name>
    <dbReference type="NCBI Taxonomy" id="8319"/>
    <lineage>
        <taxon>Eukaryota</taxon>
        <taxon>Metazoa</taxon>
        <taxon>Chordata</taxon>
        <taxon>Craniata</taxon>
        <taxon>Vertebrata</taxon>
        <taxon>Euteleostomi</taxon>
        <taxon>Amphibia</taxon>
        <taxon>Batrachia</taxon>
        <taxon>Caudata</taxon>
        <taxon>Salamandroidea</taxon>
        <taxon>Salamandridae</taxon>
        <taxon>Pleurodelinae</taxon>
        <taxon>Pleurodeles</taxon>
    </lineage>
</organism>
<reference evidence="1" key="1">
    <citation type="journal article" date="2022" name="bioRxiv">
        <title>Sequencing and chromosome-scale assembly of the giantPleurodeles waltlgenome.</title>
        <authorList>
            <person name="Brown T."/>
            <person name="Elewa A."/>
            <person name="Iarovenko S."/>
            <person name="Subramanian E."/>
            <person name="Araus A.J."/>
            <person name="Petzold A."/>
            <person name="Susuki M."/>
            <person name="Suzuki K.-i.T."/>
            <person name="Hayashi T."/>
            <person name="Toyoda A."/>
            <person name="Oliveira C."/>
            <person name="Osipova E."/>
            <person name="Leigh N.D."/>
            <person name="Simon A."/>
            <person name="Yun M.H."/>
        </authorList>
    </citation>
    <scope>NUCLEOTIDE SEQUENCE</scope>
    <source>
        <strain evidence="1">20211129_DDA</strain>
        <tissue evidence="1">Liver</tissue>
    </source>
</reference>
<dbReference type="AlphaFoldDB" id="A0AAV7PWS4"/>
<sequence length="121" mass="13466">MGAGELTLRSIGSTLANQADQLGKFLGAIMELMPSLEVKIDVVALNLGLLRTDHWKLASWVMVLGNKINLFTDLTLQVQKTSSLFLEVKAKLGLPYAHLYLSKLRAVENESVYFFETPRDV</sequence>
<dbReference type="Proteomes" id="UP001066276">
    <property type="component" value="Chromosome 7"/>
</dbReference>
<dbReference type="Gene3D" id="3.30.250.20">
    <property type="entry name" value="L1 transposable element, C-terminal domain"/>
    <property type="match status" value="1"/>
</dbReference>
<dbReference type="EMBL" id="JANPWB010000011">
    <property type="protein sequence ID" value="KAJ1131440.1"/>
    <property type="molecule type" value="Genomic_DNA"/>
</dbReference>
<name>A0AAV7PWS4_PLEWA</name>
<keyword evidence="2" id="KW-1185">Reference proteome</keyword>
<comment type="caution">
    <text evidence="1">The sequence shown here is derived from an EMBL/GenBank/DDBJ whole genome shotgun (WGS) entry which is preliminary data.</text>
</comment>
<dbReference type="InterPro" id="IPR042566">
    <property type="entry name" value="L1_C"/>
</dbReference>
<evidence type="ECO:0000313" key="1">
    <source>
        <dbReference type="EMBL" id="KAJ1131440.1"/>
    </source>
</evidence>
<protein>
    <submittedName>
        <fullName evidence="1">Uncharacterized protein</fullName>
    </submittedName>
</protein>
<evidence type="ECO:0000313" key="2">
    <source>
        <dbReference type="Proteomes" id="UP001066276"/>
    </source>
</evidence>